<accession>A0A9W7XSW7</accession>
<dbReference type="OrthoDB" id="5584963at2759"/>
<dbReference type="AlphaFoldDB" id="A0A9W7XSW7"/>
<reference evidence="2" key="1">
    <citation type="submission" date="2022-07" db="EMBL/GenBank/DDBJ databases">
        <title>Phylogenomic reconstructions and comparative analyses of Kickxellomycotina fungi.</title>
        <authorList>
            <person name="Reynolds N.K."/>
            <person name="Stajich J.E."/>
            <person name="Barry K."/>
            <person name="Grigoriev I.V."/>
            <person name="Crous P."/>
            <person name="Smith M.E."/>
        </authorList>
    </citation>
    <scope>NUCLEOTIDE SEQUENCE</scope>
    <source>
        <strain evidence="2">NBRC 32514</strain>
    </source>
</reference>
<feature type="region of interest" description="Disordered" evidence="1">
    <location>
        <begin position="135"/>
        <end position="158"/>
    </location>
</feature>
<keyword evidence="3" id="KW-1185">Reference proteome</keyword>
<evidence type="ECO:0000256" key="1">
    <source>
        <dbReference type="SAM" id="MobiDB-lite"/>
    </source>
</evidence>
<evidence type="ECO:0000313" key="2">
    <source>
        <dbReference type="EMBL" id="KAJ1718731.1"/>
    </source>
</evidence>
<dbReference type="EMBL" id="JANBOJ010000687">
    <property type="protein sequence ID" value="KAJ1718731.1"/>
    <property type="molecule type" value="Genomic_DNA"/>
</dbReference>
<comment type="caution">
    <text evidence="2">The sequence shown here is derived from an EMBL/GenBank/DDBJ whole genome shotgun (WGS) entry which is preliminary data.</text>
</comment>
<evidence type="ECO:0000313" key="3">
    <source>
        <dbReference type="Proteomes" id="UP001149813"/>
    </source>
</evidence>
<protein>
    <submittedName>
        <fullName evidence="2">Uncharacterized protein</fullName>
    </submittedName>
</protein>
<sequence length="208" mass="23636">MSSPRLISIQGTDHSLSSSNIAGDTSVYIVNRLAAKAGATYSGYKLHYLIDGIWLKCDHSSPLKKYQKCELEFRLPYKPSVFVKKPKVVETVYRPSKSGYRPYYYSIWTPIRITHDMDDKTPFKRYYRLGSSYAPDDDDSDASSSDIENTGVMDKEDQEKAEAVKVRNMYIAAQKASNGKRKEVKSLRQGLKLTQSDIDALLDGEDFY</sequence>
<dbReference type="Proteomes" id="UP001149813">
    <property type="component" value="Unassembled WGS sequence"/>
</dbReference>
<proteinExistence type="predicted"/>
<name>A0A9W7XSW7_9FUNG</name>
<organism evidence="2 3">
    <name type="scientific">Coemansia erecta</name>
    <dbReference type="NCBI Taxonomy" id="147472"/>
    <lineage>
        <taxon>Eukaryota</taxon>
        <taxon>Fungi</taxon>
        <taxon>Fungi incertae sedis</taxon>
        <taxon>Zoopagomycota</taxon>
        <taxon>Kickxellomycotina</taxon>
        <taxon>Kickxellomycetes</taxon>
        <taxon>Kickxellales</taxon>
        <taxon>Kickxellaceae</taxon>
        <taxon>Coemansia</taxon>
    </lineage>
</organism>
<gene>
    <name evidence="2" type="ORF">LPJ53_006348</name>
</gene>